<comment type="similarity">
    <text evidence="1">Belongs to the protein phosphatase inhibitor 2 family.</text>
</comment>
<dbReference type="Gene3D" id="6.10.250.1050">
    <property type="match status" value="2"/>
</dbReference>
<organism evidence="7">
    <name type="scientific">Hymenolepis diminuta</name>
    <name type="common">Rat tapeworm</name>
    <dbReference type="NCBI Taxonomy" id="6216"/>
    <lineage>
        <taxon>Eukaryota</taxon>
        <taxon>Metazoa</taxon>
        <taxon>Spiralia</taxon>
        <taxon>Lophotrochozoa</taxon>
        <taxon>Platyhelminthes</taxon>
        <taxon>Cestoda</taxon>
        <taxon>Eucestoda</taxon>
        <taxon>Cyclophyllidea</taxon>
        <taxon>Hymenolepididae</taxon>
        <taxon>Hymenolepis</taxon>
    </lineage>
</organism>
<sequence>MSEEEDHPKGILKHSDVEEKKDKKFQWDEMNILATYHPPDKTYGYMKVDEPPTPYNYEYRTDQGGCSSPGAVNPDDLASKLAAASEAPPRMLDDDRKHDADAILTPEEAEHRRKFEEMRKKHYNEFQAVLALRQHHGSEREEEDENEDFVDPIAARNAQLNAQIHLSPPLEKK</sequence>
<dbReference type="Pfam" id="PF04979">
    <property type="entry name" value="IPP-2"/>
    <property type="match status" value="1"/>
</dbReference>
<reference evidence="3 5" key="2">
    <citation type="submission" date="2018-11" db="EMBL/GenBank/DDBJ databases">
        <authorList>
            <consortium name="Pathogen Informatics"/>
        </authorList>
    </citation>
    <scope>NUCLEOTIDE SEQUENCE [LARGE SCALE GENOMIC DNA]</scope>
</reference>
<dbReference type="OrthoDB" id="551302at2759"/>
<dbReference type="PANTHER" id="PTHR12398:SF20">
    <property type="entry name" value="PROTEIN PHOSPHATASE 1 REGULATORY INHIBITOR SUBUNIT 2"/>
    <property type="match status" value="1"/>
</dbReference>
<dbReference type="GO" id="GO:0009966">
    <property type="term" value="P:regulation of signal transduction"/>
    <property type="evidence" value="ECO:0007669"/>
    <property type="project" value="InterPro"/>
</dbReference>
<accession>A0A0R3SSQ9</accession>
<dbReference type="EMBL" id="UYSG01011066">
    <property type="protein sequence ID" value="VDL60675.1"/>
    <property type="molecule type" value="Genomic_DNA"/>
</dbReference>
<protein>
    <submittedName>
        <fullName evidence="7">Protein phosphatase inhibitor 2</fullName>
    </submittedName>
</protein>
<dbReference type="STRING" id="6216.A0A0R3SSQ9"/>
<feature type="compositionally biased region" description="Basic and acidic residues" evidence="2">
    <location>
        <begin position="91"/>
        <end position="101"/>
    </location>
</feature>
<evidence type="ECO:0000313" key="5">
    <source>
        <dbReference type="Proteomes" id="UP000274504"/>
    </source>
</evidence>
<dbReference type="Proteomes" id="UP000274504">
    <property type="component" value="Unassembled WGS sequence"/>
</dbReference>
<keyword evidence="6" id="KW-1185">Reference proteome</keyword>
<feature type="region of interest" description="Disordered" evidence="2">
    <location>
        <begin position="1"/>
        <end position="21"/>
    </location>
</feature>
<name>A0A0R3SSQ9_HYMDI</name>
<dbReference type="EMBL" id="CABIJS010000356">
    <property type="protein sequence ID" value="VUZ50394.1"/>
    <property type="molecule type" value="Genomic_DNA"/>
</dbReference>
<evidence type="ECO:0000256" key="2">
    <source>
        <dbReference type="SAM" id="MobiDB-lite"/>
    </source>
</evidence>
<dbReference type="InterPro" id="IPR007062">
    <property type="entry name" value="PPI-2"/>
</dbReference>
<evidence type="ECO:0000313" key="4">
    <source>
        <dbReference type="EMBL" id="VUZ50394.1"/>
    </source>
</evidence>
<evidence type="ECO:0000313" key="3">
    <source>
        <dbReference type="EMBL" id="VDL60675.1"/>
    </source>
</evidence>
<proteinExistence type="inferred from homology"/>
<reference evidence="7" key="1">
    <citation type="submission" date="2017-02" db="UniProtKB">
        <authorList>
            <consortium name="WormBaseParasite"/>
        </authorList>
    </citation>
    <scope>IDENTIFICATION</scope>
</reference>
<evidence type="ECO:0000313" key="7">
    <source>
        <dbReference type="WBParaSite" id="HDID_0000835901-mRNA-1"/>
    </source>
</evidence>
<dbReference type="Proteomes" id="UP000321570">
    <property type="component" value="Unassembled WGS sequence"/>
</dbReference>
<feature type="compositionally biased region" description="Acidic residues" evidence="2">
    <location>
        <begin position="140"/>
        <end position="150"/>
    </location>
</feature>
<dbReference type="PANTHER" id="PTHR12398">
    <property type="entry name" value="PROTEIN PHOSPHATASE INHIBITOR"/>
    <property type="match status" value="1"/>
</dbReference>
<feature type="region of interest" description="Disordered" evidence="2">
    <location>
        <begin position="54"/>
        <end position="109"/>
    </location>
</feature>
<gene>
    <name evidence="3" type="ORF">HDID_LOCUS8357</name>
    <name evidence="4" type="ORF">WMSIL1_LOCUS9323</name>
</gene>
<dbReference type="AlphaFoldDB" id="A0A0R3SSQ9"/>
<dbReference type="WBParaSite" id="HDID_0000835901-mRNA-1">
    <property type="protein sequence ID" value="HDID_0000835901-mRNA-1"/>
    <property type="gene ID" value="HDID_0000835901"/>
</dbReference>
<evidence type="ECO:0000313" key="6">
    <source>
        <dbReference type="Proteomes" id="UP000321570"/>
    </source>
</evidence>
<reference evidence="4 6" key="3">
    <citation type="submission" date="2019-07" db="EMBL/GenBank/DDBJ databases">
        <authorList>
            <person name="Jastrzebski P J."/>
            <person name="Paukszto L."/>
            <person name="Jastrzebski P J."/>
        </authorList>
    </citation>
    <scope>NUCLEOTIDE SEQUENCE [LARGE SCALE GENOMIC DNA]</scope>
    <source>
        <strain evidence="4 6">WMS-il1</strain>
    </source>
</reference>
<feature type="region of interest" description="Disordered" evidence="2">
    <location>
        <begin position="132"/>
        <end position="153"/>
    </location>
</feature>
<dbReference type="GO" id="GO:0004864">
    <property type="term" value="F:protein phosphatase inhibitor activity"/>
    <property type="evidence" value="ECO:0007669"/>
    <property type="project" value="InterPro"/>
</dbReference>
<evidence type="ECO:0000256" key="1">
    <source>
        <dbReference type="ARBA" id="ARBA00005472"/>
    </source>
</evidence>